<reference evidence="2" key="1">
    <citation type="journal article" date="2019" name="Int. J. Syst. Evol. Microbiol.">
        <title>The Global Catalogue of Microorganisms (GCM) 10K type strain sequencing project: providing services to taxonomists for standard genome sequencing and annotation.</title>
        <authorList>
            <consortium name="The Broad Institute Genomics Platform"/>
            <consortium name="The Broad Institute Genome Sequencing Center for Infectious Disease"/>
            <person name="Wu L."/>
            <person name="Ma J."/>
        </authorList>
    </citation>
    <scope>NUCLEOTIDE SEQUENCE [LARGE SCALE GENOMIC DNA]</scope>
    <source>
        <strain evidence="2">CGMCC 1.5362</strain>
    </source>
</reference>
<name>A0ABQ2F8J1_9MICO</name>
<organism evidence="1 2">
    <name type="scientific">Ornithinimicrobium pekingense</name>
    <dbReference type="NCBI Taxonomy" id="384677"/>
    <lineage>
        <taxon>Bacteria</taxon>
        <taxon>Bacillati</taxon>
        <taxon>Actinomycetota</taxon>
        <taxon>Actinomycetes</taxon>
        <taxon>Micrococcales</taxon>
        <taxon>Ornithinimicrobiaceae</taxon>
        <taxon>Ornithinimicrobium</taxon>
    </lineage>
</organism>
<proteinExistence type="predicted"/>
<evidence type="ECO:0000313" key="1">
    <source>
        <dbReference type="EMBL" id="GGK71255.1"/>
    </source>
</evidence>
<evidence type="ECO:0000313" key="2">
    <source>
        <dbReference type="Proteomes" id="UP000662111"/>
    </source>
</evidence>
<dbReference type="InterPro" id="IPR011050">
    <property type="entry name" value="Pectin_lyase_fold/virulence"/>
</dbReference>
<dbReference type="SUPFAM" id="SSF51126">
    <property type="entry name" value="Pectin lyase-like"/>
    <property type="match status" value="1"/>
</dbReference>
<keyword evidence="2" id="KW-1185">Reference proteome</keyword>
<gene>
    <name evidence="1" type="ORF">GCM10011509_19670</name>
</gene>
<sequence>MPDVRTRRRRTRHTVILLVLLLLCGSVYALIARDVTHDDQRVAGRSTAPADVVTSTSPVAPFRGVGNARSVGLAGQGLTCDSLPAYTGPEQVTARTVLSRQRFEAPLDLSAGGITITQSCFRPTSVGRGLPAVSTTDHNSGRMATSTVTIRESDFDGSLLDPETAAFSTGFIGVANLTDNYVSGFGSGLAIMGSGEQLDARVEGNYVTGLVAWGDGATTGNHSSAFTVRDFSGAVRPDRALVVRGNRFDSSSGNDTGAVFIQTFSGRIDNVLLEANLLEGLGYQFGLEETNHPYSGIHVVDNRATGTGWGPAYVSGGPGPARWVDNRLYDPTADAGRGEAIPAP</sequence>
<evidence type="ECO:0008006" key="3">
    <source>
        <dbReference type="Google" id="ProtNLM"/>
    </source>
</evidence>
<comment type="caution">
    <text evidence="1">The sequence shown here is derived from an EMBL/GenBank/DDBJ whole genome shotgun (WGS) entry which is preliminary data.</text>
</comment>
<protein>
    <recommendedName>
        <fullName evidence="3">Right-handed parallel beta-helix repeat-containing protein</fullName>
    </recommendedName>
</protein>
<dbReference type="EMBL" id="BMLB01000004">
    <property type="protein sequence ID" value="GGK71255.1"/>
    <property type="molecule type" value="Genomic_DNA"/>
</dbReference>
<dbReference type="Proteomes" id="UP000662111">
    <property type="component" value="Unassembled WGS sequence"/>
</dbReference>
<accession>A0ABQ2F8J1</accession>